<feature type="transmembrane region" description="Helical" evidence="1">
    <location>
        <begin position="6"/>
        <end position="23"/>
    </location>
</feature>
<proteinExistence type="predicted"/>
<evidence type="ECO:0000313" key="3">
    <source>
        <dbReference type="EMBL" id="WOX27003.1"/>
    </source>
</evidence>
<dbReference type="Proteomes" id="UP000646877">
    <property type="component" value="Unassembled WGS sequence"/>
</dbReference>
<sequence>MELLDFLPAIITGLFIAPLGAYLKKRMDNLATNDDFDGALKQLKKSTKAVEQVKSQLNERFWVKQQIWETKRVAYEELIMCLNTSQKYLNELVIYLHEYTDCYVHISSVSHGLYETEEEEQNAKNYEAYIDGEQQKFREKFDSQDAVKSRDRLMNEMQESIRAFDSSFSVKSMYLSAHAEELSELLTQLKNQVFNTDLSQEDGENQADFYERVLGHYQHCQQLNTDLLSLTKKYAIQDLNL</sequence>
<keyword evidence="1" id="KW-0472">Membrane</keyword>
<evidence type="ECO:0000313" key="5">
    <source>
        <dbReference type="Proteomes" id="UP001304419"/>
    </source>
</evidence>
<name>A0A8I2HDN5_9GAMM</name>
<dbReference type="AlphaFoldDB" id="A0A8I2HDN5"/>
<evidence type="ECO:0000313" key="2">
    <source>
        <dbReference type="EMBL" id="NLR23655.1"/>
    </source>
</evidence>
<accession>A0A8I2HDN5</accession>
<evidence type="ECO:0000313" key="4">
    <source>
        <dbReference type="Proteomes" id="UP000646877"/>
    </source>
</evidence>
<keyword evidence="1" id="KW-1133">Transmembrane helix</keyword>
<dbReference type="RefSeq" id="WP_193522458.1">
    <property type="nucleotide sequence ID" value="NZ_CBCSDF010000006.1"/>
</dbReference>
<reference evidence="3 5" key="2">
    <citation type="submission" date="2023-10" db="EMBL/GenBank/DDBJ databases">
        <title>To unveil natural product biosynthetic capacity in Pseudoalteromonas.</title>
        <authorList>
            <person name="Wang J."/>
        </authorList>
    </citation>
    <scope>NUCLEOTIDE SEQUENCE [LARGE SCALE GENOMIC DNA]</scope>
    <source>
        <strain evidence="3 5">DSM 15914</strain>
    </source>
</reference>
<organism evidence="2 4">
    <name type="scientific">Pseudoalteromonas maricaloris</name>
    <dbReference type="NCBI Taxonomy" id="184924"/>
    <lineage>
        <taxon>Bacteria</taxon>
        <taxon>Pseudomonadati</taxon>
        <taxon>Pseudomonadota</taxon>
        <taxon>Gammaproteobacteria</taxon>
        <taxon>Alteromonadales</taxon>
        <taxon>Pseudoalteromonadaceae</taxon>
        <taxon>Pseudoalteromonas</taxon>
    </lineage>
</organism>
<reference evidence="2" key="1">
    <citation type="submission" date="2019-10" db="EMBL/GenBank/DDBJ databases">
        <authorList>
            <person name="Paulsen S."/>
        </authorList>
    </citation>
    <scope>NUCLEOTIDE SEQUENCE</scope>
    <source>
        <strain evidence="2">LMG 19692</strain>
    </source>
</reference>
<gene>
    <name evidence="2" type="ORF">F9Y85_20495</name>
    <name evidence="3" type="ORF">R5H13_09995</name>
</gene>
<dbReference type="Proteomes" id="UP001304419">
    <property type="component" value="Chromosome 1"/>
</dbReference>
<dbReference type="EMBL" id="WEIA01000017">
    <property type="protein sequence ID" value="NLR23655.1"/>
    <property type="molecule type" value="Genomic_DNA"/>
</dbReference>
<protein>
    <submittedName>
        <fullName evidence="2">Uncharacterized protein</fullName>
    </submittedName>
</protein>
<keyword evidence="1" id="KW-0812">Transmembrane</keyword>
<dbReference type="EMBL" id="CP137578">
    <property type="protein sequence ID" value="WOX27003.1"/>
    <property type="molecule type" value="Genomic_DNA"/>
</dbReference>
<keyword evidence="5" id="KW-1185">Reference proteome</keyword>
<evidence type="ECO:0000256" key="1">
    <source>
        <dbReference type="SAM" id="Phobius"/>
    </source>
</evidence>